<comment type="caution">
    <text evidence="3">The sequence shown here is derived from an EMBL/GenBank/DDBJ whole genome shotgun (WGS) entry which is preliminary data.</text>
</comment>
<evidence type="ECO:0000256" key="1">
    <source>
        <dbReference type="SAM" id="MobiDB-lite"/>
    </source>
</evidence>
<dbReference type="AlphaFoldDB" id="A0A840G9X5"/>
<dbReference type="Pfam" id="PF00563">
    <property type="entry name" value="EAL"/>
    <property type="match status" value="1"/>
</dbReference>
<dbReference type="InterPro" id="IPR035919">
    <property type="entry name" value="EAL_sf"/>
</dbReference>
<dbReference type="EMBL" id="JACIGE010000010">
    <property type="protein sequence ID" value="MBB4248271.1"/>
    <property type="molecule type" value="Genomic_DNA"/>
</dbReference>
<dbReference type="SMART" id="SM00052">
    <property type="entry name" value="EAL"/>
    <property type="match status" value="1"/>
</dbReference>
<feature type="region of interest" description="Disordered" evidence="1">
    <location>
        <begin position="81"/>
        <end position="100"/>
    </location>
</feature>
<dbReference type="PANTHER" id="PTHR33121:SF76">
    <property type="entry name" value="SIGNALING PROTEIN"/>
    <property type="match status" value="1"/>
</dbReference>
<dbReference type="PROSITE" id="PS50883">
    <property type="entry name" value="EAL"/>
    <property type="match status" value="1"/>
</dbReference>
<dbReference type="PANTHER" id="PTHR33121">
    <property type="entry name" value="CYCLIC DI-GMP PHOSPHODIESTERASE PDEF"/>
    <property type="match status" value="1"/>
</dbReference>
<dbReference type="RefSeq" id="WP_153117474.1">
    <property type="nucleotide sequence ID" value="NZ_JACIGE010000010.1"/>
</dbReference>
<keyword evidence="4" id="KW-1185">Reference proteome</keyword>
<sequence length="331" mass="36689">MSPADLLEHFNSLYRAARTGISTSPIANAASAETRFARADAQIVAHVADLRLNSVFQPIFDAGNGRLISHEALLRPWRRSGMASDEGRRGGGEEAVSPEEVFARSGERGDIVHLDRLCRTLHTINFSWQQQFRGEQQGDLFLNIHPRHLLEVSGDHGSYFESVLRRCGLTPERVVLEILESSVDDLPALQKALANYQRRGYRIAIDDFGRSHSNFDRLWQLQPDIVKLDRSLIVTASDNDRVRRTLPRLVDIIHELDALTVFEGIETQEQLKLARDSGADALQGYLLGRPAVECRSGDSIPLPLRVDSAQTAQTAPLPCARLAAESLANAG</sequence>
<evidence type="ECO:0000259" key="2">
    <source>
        <dbReference type="PROSITE" id="PS50883"/>
    </source>
</evidence>
<gene>
    <name evidence="3" type="ORF">GGD90_002663</name>
</gene>
<dbReference type="InterPro" id="IPR050706">
    <property type="entry name" value="Cyclic-di-GMP_PDE-like"/>
</dbReference>
<dbReference type="CDD" id="cd01948">
    <property type="entry name" value="EAL"/>
    <property type="match status" value="1"/>
</dbReference>
<proteinExistence type="predicted"/>
<accession>A0A840G9X5</accession>
<protein>
    <submittedName>
        <fullName evidence="3">EAL domain-containing protein (Putative c-di-GMP-specific phosphodiesterase class I)</fullName>
    </submittedName>
</protein>
<name>A0A840G9X5_RHOTE</name>
<dbReference type="GO" id="GO:0071111">
    <property type="term" value="F:cyclic-guanylate-specific phosphodiesterase activity"/>
    <property type="evidence" value="ECO:0007669"/>
    <property type="project" value="InterPro"/>
</dbReference>
<evidence type="ECO:0000313" key="3">
    <source>
        <dbReference type="EMBL" id="MBB4248271.1"/>
    </source>
</evidence>
<reference evidence="3 4" key="1">
    <citation type="submission" date="2020-08" db="EMBL/GenBank/DDBJ databases">
        <title>Genome sequencing of Purple Non-Sulfur Bacteria from various extreme environments.</title>
        <authorList>
            <person name="Mayer M."/>
        </authorList>
    </citation>
    <scope>NUCLEOTIDE SEQUENCE [LARGE SCALE GENOMIC DNA]</scope>
    <source>
        <strain evidence="3 4">2761</strain>
    </source>
</reference>
<evidence type="ECO:0000313" key="4">
    <source>
        <dbReference type="Proteomes" id="UP000587070"/>
    </source>
</evidence>
<dbReference type="OrthoDB" id="9813903at2"/>
<dbReference type="InterPro" id="IPR001633">
    <property type="entry name" value="EAL_dom"/>
</dbReference>
<organism evidence="3 4">
    <name type="scientific">Rhodocyclus tenuis</name>
    <name type="common">Rhodospirillum tenue</name>
    <dbReference type="NCBI Taxonomy" id="1066"/>
    <lineage>
        <taxon>Bacteria</taxon>
        <taxon>Pseudomonadati</taxon>
        <taxon>Pseudomonadota</taxon>
        <taxon>Betaproteobacteria</taxon>
        <taxon>Rhodocyclales</taxon>
        <taxon>Rhodocyclaceae</taxon>
        <taxon>Rhodocyclus</taxon>
    </lineage>
</organism>
<dbReference type="Gene3D" id="3.20.20.450">
    <property type="entry name" value="EAL domain"/>
    <property type="match status" value="1"/>
</dbReference>
<feature type="domain" description="EAL" evidence="2">
    <location>
        <begin position="36"/>
        <end position="304"/>
    </location>
</feature>
<dbReference type="Proteomes" id="UP000587070">
    <property type="component" value="Unassembled WGS sequence"/>
</dbReference>
<dbReference type="SUPFAM" id="SSF141868">
    <property type="entry name" value="EAL domain-like"/>
    <property type="match status" value="1"/>
</dbReference>